<dbReference type="AlphaFoldDB" id="A0ABD2PGA4"/>
<sequence length="70" mass="8021">MKLSKSFLFLLVLIQVNLLFNINSWQAAAQEPSFELPVELVGFPFIILAVRLSNFVKKLAYTVNPRCCYI</sequence>
<accession>A0ABD2PGA4</accession>
<evidence type="ECO:0000313" key="3">
    <source>
        <dbReference type="EMBL" id="KAL3289965.1"/>
    </source>
</evidence>
<feature type="signal peptide" evidence="2">
    <location>
        <begin position="1"/>
        <end position="29"/>
    </location>
</feature>
<gene>
    <name evidence="3" type="ORF">HHI36_023348</name>
</gene>
<evidence type="ECO:0000313" key="4">
    <source>
        <dbReference type="Proteomes" id="UP001516400"/>
    </source>
</evidence>
<protein>
    <submittedName>
        <fullName evidence="3">Uncharacterized protein</fullName>
    </submittedName>
</protein>
<feature type="chain" id="PRO_5044749994" evidence="2">
    <location>
        <begin position="30"/>
        <end position="70"/>
    </location>
</feature>
<dbReference type="Proteomes" id="UP001516400">
    <property type="component" value="Unassembled WGS sequence"/>
</dbReference>
<proteinExistence type="predicted"/>
<keyword evidence="1" id="KW-0812">Transmembrane</keyword>
<comment type="caution">
    <text evidence="3">The sequence shown here is derived from an EMBL/GenBank/DDBJ whole genome shotgun (WGS) entry which is preliminary data.</text>
</comment>
<keyword evidence="2" id="KW-0732">Signal</keyword>
<name>A0ABD2PGA4_9CUCU</name>
<reference evidence="3 4" key="1">
    <citation type="journal article" date="2021" name="BMC Biol.">
        <title>Horizontally acquired antibacterial genes associated with adaptive radiation of ladybird beetles.</title>
        <authorList>
            <person name="Li H.S."/>
            <person name="Tang X.F."/>
            <person name="Huang Y.H."/>
            <person name="Xu Z.Y."/>
            <person name="Chen M.L."/>
            <person name="Du X.Y."/>
            <person name="Qiu B.Y."/>
            <person name="Chen P.T."/>
            <person name="Zhang W."/>
            <person name="Slipinski A."/>
            <person name="Escalona H.E."/>
            <person name="Waterhouse R.M."/>
            <person name="Zwick A."/>
            <person name="Pang H."/>
        </authorList>
    </citation>
    <scope>NUCLEOTIDE SEQUENCE [LARGE SCALE GENOMIC DNA]</scope>
    <source>
        <strain evidence="3">SYSU2018</strain>
    </source>
</reference>
<keyword evidence="4" id="KW-1185">Reference proteome</keyword>
<keyword evidence="1" id="KW-0472">Membrane</keyword>
<evidence type="ECO:0000256" key="1">
    <source>
        <dbReference type="SAM" id="Phobius"/>
    </source>
</evidence>
<evidence type="ECO:0000256" key="2">
    <source>
        <dbReference type="SAM" id="SignalP"/>
    </source>
</evidence>
<organism evidence="3 4">
    <name type="scientific">Cryptolaemus montrouzieri</name>
    <dbReference type="NCBI Taxonomy" id="559131"/>
    <lineage>
        <taxon>Eukaryota</taxon>
        <taxon>Metazoa</taxon>
        <taxon>Ecdysozoa</taxon>
        <taxon>Arthropoda</taxon>
        <taxon>Hexapoda</taxon>
        <taxon>Insecta</taxon>
        <taxon>Pterygota</taxon>
        <taxon>Neoptera</taxon>
        <taxon>Endopterygota</taxon>
        <taxon>Coleoptera</taxon>
        <taxon>Polyphaga</taxon>
        <taxon>Cucujiformia</taxon>
        <taxon>Coccinelloidea</taxon>
        <taxon>Coccinellidae</taxon>
        <taxon>Scymninae</taxon>
        <taxon>Scymnini</taxon>
        <taxon>Cryptolaemus</taxon>
    </lineage>
</organism>
<keyword evidence="1" id="KW-1133">Transmembrane helix</keyword>
<dbReference type="EMBL" id="JABFTP020000186">
    <property type="protein sequence ID" value="KAL3289965.1"/>
    <property type="molecule type" value="Genomic_DNA"/>
</dbReference>
<feature type="transmembrane region" description="Helical" evidence="1">
    <location>
        <begin position="39"/>
        <end position="56"/>
    </location>
</feature>